<dbReference type="RefSeq" id="WP_068211982.1">
    <property type="nucleotide sequence ID" value="NZ_CP047186.1"/>
</dbReference>
<keyword evidence="1" id="KW-0732">Signal</keyword>
<dbReference type="EMBL" id="CP047186">
    <property type="protein sequence ID" value="QHC56689.1"/>
    <property type="molecule type" value="Genomic_DNA"/>
</dbReference>
<sequence>MNTRSLLIRGAAGLAGGVLLLGVAGTAVAAEDPTSYGSDDVDVNVDIAELPGTGALSMTVAGTSTVLTESGSDNVRRQFTGKLPTVTVTDTRDAADIPDDAGWYVLGTASPFTSPDSTSVIGPENLGWTPALVEGGESGLVAAGDQVDTAIDGGVNGVGLQGEELLALAIDSQDINAEGTWSADADLFLRTPVNVDAGAYSSTVTLSLFE</sequence>
<evidence type="ECO:0008006" key="6">
    <source>
        <dbReference type="Google" id="ProtNLM"/>
    </source>
</evidence>
<evidence type="ECO:0000313" key="2">
    <source>
        <dbReference type="EMBL" id="KZX20590.1"/>
    </source>
</evidence>
<dbReference type="Proteomes" id="UP000465031">
    <property type="component" value="Chromosome"/>
</dbReference>
<evidence type="ECO:0000313" key="4">
    <source>
        <dbReference type="Proteomes" id="UP000076717"/>
    </source>
</evidence>
<accession>A0A162FWH8</accession>
<dbReference type="EMBL" id="LIIN01000086">
    <property type="protein sequence ID" value="KZX20590.1"/>
    <property type="molecule type" value="Genomic_DNA"/>
</dbReference>
<reference evidence="2 4" key="1">
    <citation type="submission" date="2015-08" db="EMBL/GenBank/DDBJ databases">
        <title>Draft Genome Sequence of Rathayibacter sp. Strain VKM Ac-2596 Isolated from Leaf Gall Induced by Plant-Parasitic Nematodes.</title>
        <authorList>
            <person name="Vasilenko O.V."/>
            <person name="Starodumova I.P."/>
            <person name="Tarlachkov S.V."/>
            <person name="Dorofeeva L.V."/>
            <person name="Evtushenko L.I."/>
        </authorList>
    </citation>
    <scope>NUCLEOTIDE SEQUENCE [LARGE SCALE GENOMIC DNA]</scope>
    <source>
        <strain evidence="2 4">VKM Ac-2596</strain>
    </source>
</reference>
<proteinExistence type="predicted"/>
<dbReference type="AlphaFoldDB" id="A0A162FWH8"/>
<evidence type="ECO:0000256" key="1">
    <source>
        <dbReference type="SAM" id="SignalP"/>
    </source>
</evidence>
<gene>
    <name evidence="2" type="ORF">ACH61_02291</name>
    <name evidence="3" type="ORF">GSU10_14350</name>
</gene>
<evidence type="ECO:0000313" key="3">
    <source>
        <dbReference type="EMBL" id="QHC56689.1"/>
    </source>
</evidence>
<feature type="signal peptide" evidence="1">
    <location>
        <begin position="1"/>
        <end position="29"/>
    </location>
</feature>
<evidence type="ECO:0000313" key="5">
    <source>
        <dbReference type="Proteomes" id="UP000465031"/>
    </source>
</evidence>
<reference evidence="5" key="3">
    <citation type="submission" date="2019-12" db="EMBL/GenBank/DDBJ databases">
        <title>Complete and draft genome sequences of new strains and members of some known species of the genus Rathayibacter isolated from plants.</title>
        <authorList>
            <person name="Tarlachkov S.V."/>
            <person name="Starodumova I.P."/>
            <person name="Dorofeeva L.V."/>
            <person name="Prisyazhnaya N.V."/>
            <person name="Leyn S."/>
            <person name="Zlamal J."/>
            <person name="Elan M."/>
            <person name="Osterman A.L."/>
            <person name="Nadler S."/>
            <person name="Subbotin S.A."/>
            <person name="Evtushenko L.I."/>
        </authorList>
    </citation>
    <scope>NUCLEOTIDE SEQUENCE [LARGE SCALE GENOMIC DNA]</scope>
    <source>
        <strain evidence="5">VKM Ac-2761</strain>
    </source>
</reference>
<feature type="chain" id="PRO_5041598043" description="WxL domain-containing protein" evidence="1">
    <location>
        <begin position="30"/>
        <end position="210"/>
    </location>
</feature>
<dbReference type="OrthoDB" id="3696279at2"/>
<dbReference type="Proteomes" id="UP000076717">
    <property type="component" value="Unassembled WGS sequence"/>
</dbReference>
<dbReference type="PATRIC" id="fig|1671680.3.peg.2441"/>
<name>A0A162FWH8_9MICO</name>
<dbReference type="KEGG" id="rte:GSU10_14350"/>
<keyword evidence="4" id="KW-1185">Reference proteome</keyword>
<organism evidence="2 4">
    <name type="scientific">Rathayibacter tanaceti</name>
    <dbReference type="NCBI Taxonomy" id="1671680"/>
    <lineage>
        <taxon>Bacteria</taxon>
        <taxon>Bacillati</taxon>
        <taxon>Actinomycetota</taxon>
        <taxon>Actinomycetes</taxon>
        <taxon>Micrococcales</taxon>
        <taxon>Microbacteriaceae</taxon>
        <taxon>Rathayibacter</taxon>
    </lineage>
</organism>
<reference evidence="3" key="2">
    <citation type="submission" date="2019-12" db="EMBL/GenBank/DDBJ databases">
        <title>Complete and Draft Genome Sequences of New Strains and Members of Some Known Species of the Genus Rathayibacter isolated from Plants.</title>
        <authorList>
            <person name="Tarlachkov S.V."/>
            <person name="Starodumova I.P."/>
            <person name="Dorofeeva L.V."/>
            <person name="Prisyazhnaya N.V."/>
            <person name="Leyn S.A."/>
            <person name="Zlamal J.E."/>
            <person name="Elane M.L."/>
            <person name="Osterman A.L."/>
            <person name="Nadler S.A."/>
            <person name="Subbotin S.A."/>
            <person name="Evtushenko L.I."/>
        </authorList>
    </citation>
    <scope>NUCLEOTIDE SEQUENCE</scope>
    <source>
        <strain evidence="3">VKM Ac-2761</strain>
    </source>
</reference>
<protein>
    <recommendedName>
        <fullName evidence="6">WxL domain-containing protein</fullName>
    </recommendedName>
</protein>